<dbReference type="PROSITE" id="PS00678">
    <property type="entry name" value="WD_REPEATS_1"/>
    <property type="match status" value="1"/>
</dbReference>
<dbReference type="SMART" id="SM00320">
    <property type="entry name" value="WD40"/>
    <property type="match status" value="10"/>
</dbReference>
<dbReference type="GO" id="GO:0030488">
    <property type="term" value="P:tRNA methylation"/>
    <property type="evidence" value="ECO:0007669"/>
    <property type="project" value="TreeGrafter"/>
</dbReference>
<dbReference type="InterPro" id="IPR019775">
    <property type="entry name" value="WD40_repeat_CS"/>
</dbReference>
<keyword evidence="10" id="KW-1185">Reference proteome</keyword>
<protein>
    <recommendedName>
        <fullName evidence="7">tRNA (34-2'-O)-methyltransferase regulator WDR6</fullName>
    </recommendedName>
</protein>
<comment type="similarity">
    <text evidence="6">Belongs to the WD repeat WDR6 family.</text>
</comment>
<keyword evidence="5" id="KW-0677">Repeat</keyword>
<name>A0A210PPC9_MIZYE</name>
<dbReference type="PROSITE" id="PS50294">
    <property type="entry name" value="WD_REPEATS_REGION"/>
    <property type="match status" value="1"/>
</dbReference>
<dbReference type="OrthoDB" id="5594999at2759"/>
<evidence type="ECO:0000256" key="1">
    <source>
        <dbReference type="ARBA" id="ARBA00004496"/>
    </source>
</evidence>
<keyword evidence="3 8" id="KW-0853">WD repeat</keyword>
<dbReference type="SUPFAM" id="SSF50978">
    <property type="entry name" value="WD40 repeat-like"/>
    <property type="match status" value="4"/>
</dbReference>
<dbReference type="PROSITE" id="PS50082">
    <property type="entry name" value="WD_REPEATS_2"/>
    <property type="match status" value="2"/>
</dbReference>
<comment type="subcellular location">
    <subcellularLocation>
        <location evidence="1">Cytoplasm</location>
    </subcellularLocation>
</comment>
<dbReference type="AlphaFoldDB" id="A0A210PPC9"/>
<dbReference type="Proteomes" id="UP000242188">
    <property type="component" value="Unassembled WGS sequence"/>
</dbReference>
<proteinExistence type="inferred from homology"/>
<keyword evidence="4" id="KW-0819">tRNA processing</keyword>
<reference evidence="9 10" key="1">
    <citation type="journal article" date="2017" name="Nat. Ecol. Evol.">
        <title>Scallop genome provides insights into evolution of bilaterian karyotype and development.</title>
        <authorList>
            <person name="Wang S."/>
            <person name="Zhang J."/>
            <person name="Jiao W."/>
            <person name="Li J."/>
            <person name="Xun X."/>
            <person name="Sun Y."/>
            <person name="Guo X."/>
            <person name="Huan P."/>
            <person name="Dong B."/>
            <person name="Zhang L."/>
            <person name="Hu X."/>
            <person name="Sun X."/>
            <person name="Wang J."/>
            <person name="Zhao C."/>
            <person name="Wang Y."/>
            <person name="Wang D."/>
            <person name="Huang X."/>
            <person name="Wang R."/>
            <person name="Lv J."/>
            <person name="Li Y."/>
            <person name="Zhang Z."/>
            <person name="Liu B."/>
            <person name="Lu W."/>
            <person name="Hui Y."/>
            <person name="Liang J."/>
            <person name="Zhou Z."/>
            <person name="Hou R."/>
            <person name="Li X."/>
            <person name="Liu Y."/>
            <person name="Li H."/>
            <person name="Ning X."/>
            <person name="Lin Y."/>
            <person name="Zhao L."/>
            <person name="Xing Q."/>
            <person name="Dou J."/>
            <person name="Li Y."/>
            <person name="Mao J."/>
            <person name="Guo H."/>
            <person name="Dou H."/>
            <person name="Li T."/>
            <person name="Mu C."/>
            <person name="Jiang W."/>
            <person name="Fu Q."/>
            <person name="Fu X."/>
            <person name="Miao Y."/>
            <person name="Liu J."/>
            <person name="Yu Q."/>
            <person name="Li R."/>
            <person name="Liao H."/>
            <person name="Li X."/>
            <person name="Kong Y."/>
            <person name="Jiang Z."/>
            <person name="Chourrout D."/>
            <person name="Li R."/>
            <person name="Bao Z."/>
        </authorList>
    </citation>
    <scope>NUCLEOTIDE SEQUENCE [LARGE SCALE GENOMIC DNA]</scope>
    <source>
        <strain evidence="9 10">PY_sf001</strain>
    </source>
</reference>
<feature type="repeat" description="WD" evidence="8">
    <location>
        <begin position="192"/>
        <end position="233"/>
    </location>
</feature>
<evidence type="ECO:0000313" key="9">
    <source>
        <dbReference type="EMBL" id="OWF38296.1"/>
    </source>
</evidence>
<evidence type="ECO:0000256" key="8">
    <source>
        <dbReference type="PROSITE-ProRule" id="PRU00221"/>
    </source>
</evidence>
<evidence type="ECO:0000256" key="4">
    <source>
        <dbReference type="ARBA" id="ARBA00022694"/>
    </source>
</evidence>
<sequence length="1196" mass="133800">MMNVGSKYHTGPVTSLCVVKGNIIAGIGNSLYLYDLEERQCILKQAGVIHSGNIHGIRKSLSNDVLLCVFGGKVLRVVGAGKSPGVRTLDPLGEEYMADDWIWDVCWLQQQGQQDQLAVATAHNVVLRLDSTLTKLSQVACVENCILYCAKFLGTCWEHLILAAGTVFNQVLMWAPNGQTNTTGQSLVIHKLIGHQGVIFSIEFSSARRQICTVSDDRSVRVWQLQFPEETEDSDRVISLDWWQQCQSTELFVLYGHSARVWDVKILTSSIVSVGEDSTCCVWDNQGKITQRFKGHKGKSIWSLAVEDTGKFAVTGGGDSSIRLWYMDESKMTDQLVSHVLVPPRQQESDTDFPRIVAMISWDGVITMTNEGRLMLHSQSTRMWTTLMSDVTFTSYSVLSLSPHHTHLVALGNISGTLRLLFTKQSDTTCNVMDLEWCQKDFDVHRGKVYSINWISASSLLTSGPDGEMIYWELGLSSNQVTLQKLCSLELPPCKHRWVSAATMTSDLLVCGDRGGSVHVYCMRTSPSPQSQSSVQTFYRIHGKTCVTHICYHDNYIYSAGRDGTYNQYEVIEDKLVLLHSNKIHKGFDWLDRLDFTCKDRDLLVYGFHSNNFVLWSNQNNQRLVQIPCGGGHRAWDSRIHGNSIRFVYIRTGEVVLCETELSTNQVLLKESLHGREVTDILHLKSYDQGGSPVHIIGTCSEDTQVNLLSLTDNQYGVTELKQLTTLQGHISSIRTLAMCGSGLPWKQPHSERILLFSGGGRAQLLVWRVTIPKPSGLHGNTDLMVDGVSHETLYNYMIDHWNNRNRKPWKGHNLKPNPETRFMDLAVVRVKDVWSLAPPGVHILMAACSDGYVRFYCFDEEVQTLTLLEESAFHDHCVLQVLSMIHHTPDNSSHLVCLSAATDGRVAFWDLNHLVLDFIEKNYHKKVIRDEMKCKCCSEGVESIRPASADKKDDLKVTSERETDLPLQDHCPNMKDHCACPCHKHRNLQSECSTGQGTVHHEHRHDADDNINQRCQGDSSYTGHCNKLKTTAATATRDSLDPVFVISSHQSGVNSLHICKLTDCQYMVGSGGDDNALGLSNITMATNKVTSHLEVTTNWSVLKENAHSAQITGLHILGERRAVTASVDQRVCVWDISTETGKLPQIQLVWCKFVQVSDISSMTVWISDRLNILTAGVGLEMLSAAMNDEVEDSSQ</sequence>
<evidence type="ECO:0000256" key="3">
    <source>
        <dbReference type="ARBA" id="ARBA00022574"/>
    </source>
</evidence>
<feature type="repeat" description="WD" evidence="8">
    <location>
        <begin position="301"/>
        <end position="335"/>
    </location>
</feature>
<keyword evidence="2" id="KW-0963">Cytoplasm</keyword>
<dbReference type="InterPro" id="IPR001680">
    <property type="entry name" value="WD40_rpt"/>
</dbReference>
<dbReference type="Gene3D" id="2.130.10.10">
    <property type="entry name" value="YVTN repeat-like/Quinoprotein amine dehydrogenase"/>
    <property type="match status" value="5"/>
</dbReference>
<dbReference type="PANTHER" id="PTHR14344">
    <property type="entry name" value="WD REPEAT PROTEIN"/>
    <property type="match status" value="1"/>
</dbReference>
<organism evidence="9 10">
    <name type="scientific">Mizuhopecten yessoensis</name>
    <name type="common">Japanese scallop</name>
    <name type="synonym">Patinopecten yessoensis</name>
    <dbReference type="NCBI Taxonomy" id="6573"/>
    <lineage>
        <taxon>Eukaryota</taxon>
        <taxon>Metazoa</taxon>
        <taxon>Spiralia</taxon>
        <taxon>Lophotrochozoa</taxon>
        <taxon>Mollusca</taxon>
        <taxon>Bivalvia</taxon>
        <taxon>Autobranchia</taxon>
        <taxon>Pteriomorphia</taxon>
        <taxon>Pectinida</taxon>
        <taxon>Pectinoidea</taxon>
        <taxon>Pectinidae</taxon>
        <taxon>Mizuhopecten</taxon>
    </lineage>
</organism>
<evidence type="ECO:0000256" key="2">
    <source>
        <dbReference type="ARBA" id="ARBA00022490"/>
    </source>
</evidence>
<dbReference type="InterPro" id="IPR015943">
    <property type="entry name" value="WD40/YVTN_repeat-like_dom_sf"/>
</dbReference>
<dbReference type="Pfam" id="PF00400">
    <property type="entry name" value="WD40"/>
    <property type="match status" value="3"/>
</dbReference>
<dbReference type="STRING" id="6573.A0A210PPC9"/>
<dbReference type="GO" id="GO:0005737">
    <property type="term" value="C:cytoplasm"/>
    <property type="evidence" value="ECO:0007669"/>
    <property type="project" value="UniProtKB-SubCell"/>
</dbReference>
<dbReference type="InterPro" id="IPR036322">
    <property type="entry name" value="WD40_repeat_dom_sf"/>
</dbReference>
<dbReference type="PANTHER" id="PTHR14344:SF3">
    <property type="entry name" value="WD REPEAT-CONTAINING PROTEIN 6"/>
    <property type="match status" value="1"/>
</dbReference>
<evidence type="ECO:0000256" key="5">
    <source>
        <dbReference type="ARBA" id="ARBA00022737"/>
    </source>
</evidence>
<evidence type="ECO:0000256" key="6">
    <source>
        <dbReference type="ARBA" id="ARBA00038255"/>
    </source>
</evidence>
<evidence type="ECO:0000313" key="10">
    <source>
        <dbReference type="Proteomes" id="UP000242188"/>
    </source>
</evidence>
<evidence type="ECO:0000256" key="7">
    <source>
        <dbReference type="ARBA" id="ARBA00040154"/>
    </source>
</evidence>
<dbReference type="InterPro" id="IPR051973">
    <property type="entry name" value="tRNA_Anticodon_Mtase-Reg"/>
</dbReference>
<dbReference type="EMBL" id="NEDP02005569">
    <property type="protein sequence ID" value="OWF38296.1"/>
    <property type="molecule type" value="Genomic_DNA"/>
</dbReference>
<comment type="caution">
    <text evidence="9">The sequence shown here is derived from an EMBL/GenBank/DDBJ whole genome shotgun (WGS) entry which is preliminary data.</text>
</comment>
<gene>
    <name evidence="9" type="ORF">KP79_PYT17222</name>
</gene>
<accession>A0A210PPC9</accession>